<organism evidence="1 2">
    <name type="scientific">Plakobranchus ocellatus</name>
    <dbReference type="NCBI Taxonomy" id="259542"/>
    <lineage>
        <taxon>Eukaryota</taxon>
        <taxon>Metazoa</taxon>
        <taxon>Spiralia</taxon>
        <taxon>Lophotrochozoa</taxon>
        <taxon>Mollusca</taxon>
        <taxon>Gastropoda</taxon>
        <taxon>Heterobranchia</taxon>
        <taxon>Euthyneura</taxon>
        <taxon>Panpulmonata</taxon>
        <taxon>Sacoglossa</taxon>
        <taxon>Placobranchoidea</taxon>
        <taxon>Plakobranchidae</taxon>
        <taxon>Plakobranchus</taxon>
    </lineage>
</organism>
<dbReference type="Proteomes" id="UP000735302">
    <property type="component" value="Unassembled WGS sequence"/>
</dbReference>
<proteinExistence type="predicted"/>
<evidence type="ECO:0000313" key="1">
    <source>
        <dbReference type="EMBL" id="GFO49916.1"/>
    </source>
</evidence>
<sequence>MEQWNGTENQGKSYLPLFHFSHNVYFYFHFDLTIEIAIAQCKVRTIRLLAMHPLGLTMATRSLHLEERYIHQAWPQGCATVSLEAQNSAHSLSPLTWYRTHHDRLRSIYWSDRPA</sequence>
<dbReference type="AlphaFoldDB" id="A0AAV4E1H4"/>
<protein>
    <submittedName>
        <fullName evidence="1">Uncharacterized protein</fullName>
    </submittedName>
</protein>
<dbReference type="EMBL" id="BLXT01008548">
    <property type="protein sequence ID" value="GFO49916.1"/>
    <property type="molecule type" value="Genomic_DNA"/>
</dbReference>
<accession>A0AAV4E1H4</accession>
<evidence type="ECO:0000313" key="2">
    <source>
        <dbReference type="Proteomes" id="UP000735302"/>
    </source>
</evidence>
<name>A0AAV4E1H4_9GAST</name>
<keyword evidence="2" id="KW-1185">Reference proteome</keyword>
<gene>
    <name evidence="1" type="ORF">PoB_007642100</name>
</gene>
<reference evidence="1 2" key="1">
    <citation type="journal article" date="2021" name="Elife">
        <title>Chloroplast acquisition without the gene transfer in kleptoplastic sea slugs, Plakobranchus ocellatus.</title>
        <authorList>
            <person name="Maeda T."/>
            <person name="Takahashi S."/>
            <person name="Yoshida T."/>
            <person name="Shimamura S."/>
            <person name="Takaki Y."/>
            <person name="Nagai Y."/>
            <person name="Toyoda A."/>
            <person name="Suzuki Y."/>
            <person name="Arimoto A."/>
            <person name="Ishii H."/>
            <person name="Satoh N."/>
            <person name="Nishiyama T."/>
            <person name="Hasebe M."/>
            <person name="Maruyama T."/>
            <person name="Minagawa J."/>
            <person name="Obokata J."/>
            <person name="Shigenobu S."/>
        </authorList>
    </citation>
    <scope>NUCLEOTIDE SEQUENCE [LARGE SCALE GENOMIC DNA]</scope>
</reference>
<comment type="caution">
    <text evidence="1">The sequence shown here is derived from an EMBL/GenBank/DDBJ whole genome shotgun (WGS) entry which is preliminary data.</text>
</comment>